<evidence type="ECO:0000256" key="1">
    <source>
        <dbReference type="ARBA" id="ARBA00007812"/>
    </source>
</evidence>
<dbReference type="AlphaFoldDB" id="A0A2D6YLD7"/>
<dbReference type="GO" id="GO:0009099">
    <property type="term" value="P:L-valine biosynthetic process"/>
    <property type="evidence" value="ECO:0007669"/>
    <property type="project" value="TreeGrafter"/>
</dbReference>
<reference evidence="8" key="1">
    <citation type="submission" date="2017-09" db="EMBL/GenBank/DDBJ databases">
        <title>The Reconstruction of 2,631 Draft Metagenome-Assembled Genomes from the Global Oceans.</title>
        <authorList>
            <person name="Tully B.J."/>
            <person name="Graham E.D."/>
            <person name="Heidelberg J.F."/>
        </authorList>
    </citation>
    <scope>NUCLEOTIDE SEQUENCE [LARGE SCALE GENOMIC DNA]</scope>
</reference>
<dbReference type="GO" id="GO:0009097">
    <property type="term" value="P:isoleucine biosynthetic process"/>
    <property type="evidence" value="ECO:0007669"/>
    <property type="project" value="TreeGrafter"/>
</dbReference>
<dbReference type="SUPFAM" id="SSF52518">
    <property type="entry name" value="Thiamin diphosphate-binding fold (THDP-binding)"/>
    <property type="match status" value="2"/>
</dbReference>
<dbReference type="GO" id="GO:0003984">
    <property type="term" value="F:acetolactate synthase activity"/>
    <property type="evidence" value="ECO:0007669"/>
    <property type="project" value="TreeGrafter"/>
</dbReference>
<proteinExistence type="inferred from homology"/>
<dbReference type="Pfam" id="PF00205">
    <property type="entry name" value="TPP_enzyme_M"/>
    <property type="match status" value="1"/>
</dbReference>
<dbReference type="GO" id="GO:0050660">
    <property type="term" value="F:flavin adenine dinucleotide binding"/>
    <property type="evidence" value="ECO:0007669"/>
    <property type="project" value="TreeGrafter"/>
</dbReference>
<dbReference type="Pfam" id="PF02775">
    <property type="entry name" value="TPP_enzyme_C"/>
    <property type="match status" value="1"/>
</dbReference>
<name>A0A2D6YLD7_9DELT</name>
<sequence length="555" mass="60629">MVEIEEQTGAQLLVQCLQNLGVKNSFGVPGESYLAVLDALHDADIKFTLCRQEGSASFAACAWGKLTGMPGICFVTRGPGATNGSIGVHSARQDSSPMILFVGQVNVDHKDREAFQEVDYRAFFGPLAKWATEIDNVKRIPEIVSRAWRCALSGRPGPVVIGLPEDMLTNRTSVEPCQPIEVAEAGVDLSQTDALTRILNESERPLILIGGGGWRETGKSALQRFAELHNFPVSAIFRYHDLIDNHSHIYVGDAGVGMADHLAKMVKNSDVILVINARLGEAATKSWSLLKVPYPRQKLIHVHACDSEIGKIYQPGLSFHSNPNQFAQFLESLEIDGKNLTQRTSWMTKGHSDYLSSLLAPPQQSPVDMSAVMNFLRERLEQDAIITNGAGNFAFWPNKHFCFGPKQRLLAPQSGAMGYGLPAAIAAALAYPKRQVVCFAGDGDLQMGLSELGTAVQHGARLIILVLNNGAYGTIRMHQEKKYPSRVSGTNLYNPDFAAVAEAFGTKGFCVRQTEDFAETFEKAYRSKNGALLELMVSVEAITPRKTISDLRSGH</sequence>
<dbReference type="NCBIfam" id="NF006052">
    <property type="entry name" value="PRK08199.1"/>
    <property type="match status" value="1"/>
</dbReference>
<dbReference type="Gene3D" id="3.40.50.1220">
    <property type="entry name" value="TPP-binding domain"/>
    <property type="match status" value="1"/>
</dbReference>
<dbReference type="PANTHER" id="PTHR18968">
    <property type="entry name" value="THIAMINE PYROPHOSPHATE ENZYMES"/>
    <property type="match status" value="1"/>
</dbReference>
<dbReference type="FunFam" id="3.40.50.970:FF:000007">
    <property type="entry name" value="Acetolactate synthase"/>
    <property type="match status" value="1"/>
</dbReference>
<evidence type="ECO:0000256" key="3">
    <source>
        <dbReference type="RuleBase" id="RU362132"/>
    </source>
</evidence>
<evidence type="ECO:0000259" key="4">
    <source>
        <dbReference type="Pfam" id="PF00205"/>
    </source>
</evidence>
<organism evidence="7 8">
    <name type="scientific">SAR324 cluster bacterium</name>
    <dbReference type="NCBI Taxonomy" id="2024889"/>
    <lineage>
        <taxon>Bacteria</taxon>
        <taxon>Deltaproteobacteria</taxon>
        <taxon>SAR324 cluster</taxon>
    </lineage>
</organism>
<dbReference type="CDD" id="cd07035">
    <property type="entry name" value="TPP_PYR_POX_like"/>
    <property type="match status" value="1"/>
</dbReference>
<dbReference type="Gene3D" id="3.40.50.970">
    <property type="match status" value="2"/>
</dbReference>
<accession>A0A2D6YLD7</accession>
<dbReference type="GO" id="GO:0000287">
    <property type="term" value="F:magnesium ion binding"/>
    <property type="evidence" value="ECO:0007669"/>
    <property type="project" value="InterPro"/>
</dbReference>
<dbReference type="GO" id="GO:0005948">
    <property type="term" value="C:acetolactate synthase complex"/>
    <property type="evidence" value="ECO:0007669"/>
    <property type="project" value="TreeGrafter"/>
</dbReference>
<evidence type="ECO:0000256" key="2">
    <source>
        <dbReference type="ARBA" id="ARBA00023052"/>
    </source>
</evidence>
<comment type="similarity">
    <text evidence="1 3">Belongs to the TPP enzyme family.</text>
</comment>
<feature type="domain" description="Thiamine pyrophosphate enzyme central" evidence="4">
    <location>
        <begin position="194"/>
        <end position="328"/>
    </location>
</feature>
<keyword evidence="2 3" id="KW-0786">Thiamine pyrophosphate</keyword>
<dbReference type="Pfam" id="PF02776">
    <property type="entry name" value="TPP_enzyme_N"/>
    <property type="match status" value="1"/>
</dbReference>
<evidence type="ECO:0000313" key="7">
    <source>
        <dbReference type="EMBL" id="MAH63905.1"/>
    </source>
</evidence>
<feature type="domain" description="Thiamine pyrophosphate enzyme N-terminal TPP-binding" evidence="6">
    <location>
        <begin position="8"/>
        <end position="120"/>
    </location>
</feature>
<dbReference type="InterPro" id="IPR011766">
    <property type="entry name" value="TPP_enzyme_TPP-bd"/>
</dbReference>
<dbReference type="InterPro" id="IPR029061">
    <property type="entry name" value="THDP-binding"/>
</dbReference>
<dbReference type="InterPro" id="IPR012001">
    <property type="entry name" value="Thiamin_PyroP_enz_TPP-bd_dom"/>
</dbReference>
<dbReference type="SUPFAM" id="SSF52467">
    <property type="entry name" value="DHS-like NAD/FAD-binding domain"/>
    <property type="match status" value="1"/>
</dbReference>
<dbReference type="InterPro" id="IPR045229">
    <property type="entry name" value="TPP_enz"/>
</dbReference>
<evidence type="ECO:0000313" key="8">
    <source>
        <dbReference type="Proteomes" id="UP000226525"/>
    </source>
</evidence>
<dbReference type="EMBL" id="NZEX01000122">
    <property type="protein sequence ID" value="MAH63905.1"/>
    <property type="molecule type" value="Genomic_DNA"/>
</dbReference>
<dbReference type="PANTHER" id="PTHR18968:SF120">
    <property type="entry name" value="ACETOLACTATE SYNTHASE LARGE SUBUNIT"/>
    <property type="match status" value="1"/>
</dbReference>
<dbReference type="GO" id="GO:0030976">
    <property type="term" value="F:thiamine pyrophosphate binding"/>
    <property type="evidence" value="ECO:0007669"/>
    <property type="project" value="InterPro"/>
</dbReference>
<dbReference type="CDD" id="cd00568">
    <property type="entry name" value="TPP_enzymes"/>
    <property type="match status" value="1"/>
</dbReference>
<dbReference type="InterPro" id="IPR029035">
    <property type="entry name" value="DHS-like_NAD/FAD-binding_dom"/>
</dbReference>
<comment type="caution">
    <text evidence="7">The sequence shown here is derived from an EMBL/GenBank/DDBJ whole genome shotgun (WGS) entry which is preliminary data.</text>
</comment>
<evidence type="ECO:0000259" key="5">
    <source>
        <dbReference type="Pfam" id="PF02775"/>
    </source>
</evidence>
<dbReference type="Proteomes" id="UP000226525">
    <property type="component" value="Unassembled WGS sequence"/>
</dbReference>
<feature type="domain" description="Thiamine pyrophosphate enzyme TPP-binding" evidence="5">
    <location>
        <begin position="389"/>
        <end position="534"/>
    </location>
</feature>
<dbReference type="InterPro" id="IPR012000">
    <property type="entry name" value="Thiamin_PyroP_enz_cen_dom"/>
</dbReference>
<protein>
    <submittedName>
        <fullName evidence="7">Thiamine pyrophosphate-binding protein</fullName>
    </submittedName>
</protein>
<evidence type="ECO:0000259" key="6">
    <source>
        <dbReference type="Pfam" id="PF02776"/>
    </source>
</evidence>
<gene>
    <name evidence="7" type="ORF">CMN54_10770</name>
</gene>